<dbReference type="AlphaFoldDB" id="A0ABD3DWS2"/>
<dbReference type="EMBL" id="JAVIJP010000011">
    <property type="protein sequence ID" value="KAL3646693.1"/>
    <property type="molecule type" value="Genomic_DNA"/>
</dbReference>
<gene>
    <name evidence="1" type="ORF">CASFOL_009237</name>
</gene>
<protein>
    <submittedName>
        <fullName evidence="1">Uncharacterized protein</fullName>
    </submittedName>
</protein>
<proteinExistence type="predicted"/>
<name>A0ABD3DWS2_9LAMI</name>
<accession>A0ABD3DWS2</accession>
<evidence type="ECO:0000313" key="2">
    <source>
        <dbReference type="Proteomes" id="UP001632038"/>
    </source>
</evidence>
<organism evidence="1 2">
    <name type="scientific">Castilleja foliolosa</name>
    <dbReference type="NCBI Taxonomy" id="1961234"/>
    <lineage>
        <taxon>Eukaryota</taxon>
        <taxon>Viridiplantae</taxon>
        <taxon>Streptophyta</taxon>
        <taxon>Embryophyta</taxon>
        <taxon>Tracheophyta</taxon>
        <taxon>Spermatophyta</taxon>
        <taxon>Magnoliopsida</taxon>
        <taxon>eudicotyledons</taxon>
        <taxon>Gunneridae</taxon>
        <taxon>Pentapetalae</taxon>
        <taxon>asterids</taxon>
        <taxon>lamiids</taxon>
        <taxon>Lamiales</taxon>
        <taxon>Orobanchaceae</taxon>
        <taxon>Pedicularideae</taxon>
        <taxon>Castillejinae</taxon>
        <taxon>Castilleja</taxon>
    </lineage>
</organism>
<evidence type="ECO:0000313" key="1">
    <source>
        <dbReference type="EMBL" id="KAL3646693.1"/>
    </source>
</evidence>
<comment type="caution">
    <text evidence="1">The sequence shown here is derived from an EMBL/GenBank/DDBJ whole genome shotgun (WGS) entry which is preliminary data.</text>
</comment>
<keyword evidence="2" id="KW-1185">Reference proteome</keyword>
<reference evidence="2" key="1">
    <citation type="journal article" date="2024" name="IScience">
        <title>Strigolactones Initiate the Formation of Haustorium-like Structures in Castilleja.</title>
        <authorList>
            <person name="Buerger M."/>
            <person name="Peterson D."/>
            <person name="Chory J."/>
        </authorList>
    </citation>
    <scope>NUCLEOTIDE SEQUENCE [LARGE SCALE GENOMIC DNA]</scope>
</reference>
<dbReference type="Proteomes" id="UP001632038">
    <property type="component" value="Unassembled WGS sequence"/>
</dbReference>
<sequence>MLPYQVSRSVGDAHLNTTFDHYCQDLGNEPFDVQILASEAKLNPKSSFSYLLQMVCGSISTTRRLTISLTVISAS</sequence>